<evidence type="ECO:0000313" key="7">
    <source>
        <dbReference type="Proteomes" id="UP000183508"/>
    </source>
</evidence>
<dbReference type="Gene3D" id="3.40.50.1970">
    <property type="match status" value="1"/>
</dbReference>
<reference evidence="7" key="1">
    <citation type="submission" date="2016-10" db="EMBL/GenBank/DDBJ databases">
        <authorList>
            <person name="Varghese N."/>
        </authorList>
    </citation>
    <scope>NUCLEOTIDE SEQUENCE [LARGE SCALE GENOMIC DNA]</scope>
    <source>
        <strain evidence="7">DSM 17980</strain>
    </source>
</reference>
<dbReference type="Pfam" id="PF25137">
    <property type="entry name" value="ADH_Fe_C"/>
    <property type="match status" value="1"/>
</dbReference>
<keyword evidence="3" id="KW-0520">NAD</keyword>
<evidence type="ECO:0000256" key="1">
    <source>
        <dbReference type="ARBA" id="ARBA00007358"/>
    </source>
</evidence>
<dbReference type="Pfam" id="PF00465">
    <property type="entry name" value="Fe-ADH"/>
    <property type="match status" value="1"/>
</dbReference>
<dbReference type="InterPro" id="IPR039697">
    <property type="entry name" value="Alcohol_dehydrogenase_Fe"/>
</dbReference>
<gene>
    <name evidence="6" type="ORF">SAMN05421543_12737</name>
</gene>
<dbReference type="GO" id="GO:0004022">
    <property type="term" value="F:alcohol dehydrogenase (NAD+) activity"/>
    <property type="evidence" value="ECO:0007669"/>
    <property type="project" value="TreeGrafter"/>
</dbReference>
<keyword evidence="7" id="KW-1185">Reference proteome</keyword>
<dbReference type="eggNOG" id="COG1454">
    <property type="taxonomic scope" value="Bacteria"/>
</dbReference>
<evidence type="ECO:0000256" key="3">
    <source>
        <dbReference type="ARBA" id="ARBA00023027"/>
    </source>
</evidence>
<dbReference type="InterPro" id="IPR001670">
    <property type="entry name" value="ADH_Fe/GldA"/>
</dbReference>
<dbReference type="EMBL" id="FPBV01000027">
    <property type="protein sequence ID" value="SFV05638.1"/>
    <property type="molecule type" value="Genomic_DNA"/>
</dbReference>
<dbReference type="OrthoDB" id="9815791at2"/>
<dbReference type="InterPro" id="IPR056798">
    <property type="entry name" value="ADH_Fe_C"/>
</dbReference>
<dbReference type="GO" id="GO:0046872">
    <property type="term" value="F:metal ion binding"/>
    <property type="evidence" value="ECO:0007669"/>
    <property type="project" value="InterPro"/>
</dbReference>
<evidence type="ECO:0000259" key="5">
    <source>
        <dbReference type="Pfam" id="PF25137"/>
    </source>
</evidence>
<dbReference type="InterPro" id="IPR018211">
    <property type="entry name" value="ADH_Fe_CS"/>
</dbReference>
<evidence type="ECO:0000313" key="6">
    <source>
        <dbReference type="EMBL" id="SFV05638.1"/>
    </source>
</evidence>
<dbReference type="Proteomes" id="UP000183508">
    <property type="component" value="Unassembled WGS sequence"/>
</dbReference>
<dbReference type="AlphaFoldDB" id="A0A1I7L7N7"/>
<sequence length="401" mass="42923">MPYVTSLFQFSVRTSVTSGAGSRALLPETVRELGGRRAVLFTDKGLTNAGITEKVAELFRVMPGPVQLAGIFDEIEQDAKASIINRAARFYKECAGDSLVALGGGSVLDTVKGVKWMLHKGLTDIREGLTGNVIETWPKAQYIPIPHVALPTTAGTGAEVSPIAVVFHDELQVKVNLIHPFVNADAALLDPELTVGLPPRVTAFTGFDALTHAIEGYFSPQANPMTDAYALHAVRLIMENLPTAVHRGEDLSARANMLVASTMAITAFSMALNAIPVHNMAHAFGARFGIPHGLANAVLLPNVMAALPPFYLPRIQSFARDAGFTEVPADAEGCLAHVIERIRALREAVGLPETFAEFHIPAEALARIVDLVHADPAGVTFRLPDAVITRVAREVVPAEVK</sequence>
<dbReference type="CDD" id="cd14863">
    <property type="entry name" value="Fe-ADH-like"/>
    <property type="match status" value="1"/>
</dbReference>
<evidence type="ECO:0000256" key="2">
    <source>
        <dbReference type="ARBA" id="ARBA00023002"/>
    </source>
</evidence>
<dbReference type="SUPFAM" id="SSF56796">
    <property type="entry name" value="Dehydroquinate synthase-like"/>
    <property type="match status" value="1"/>
</dbReference>
<organism evidence="6 7">
    <name type="scientific">Alicyclobacillus macrosporangiidus</name>
    <dbReference type="NCBI Taxonomy" id="392015"/>
    <lineage>
        <taxon>Bacteria</taxon>
        <taxon>Bacillati</taxon>
        <taxon>Bacillota</taxon>
        <taxon>Bacilli</taxon>
        <taxon>Bacillales</taxon>
        <taxon>Alicyclobacillaceae</taxon>
        <taxon>Alicyclobacillus</taxon>
    </lineage>
</organism>
<name>A0A1I7L7N7_9BACL</name>
<accession>A0A1I7L7N7</accession>
<feature type="domain" description="Alcohol dehydrogenase iron-type/glycerol dehydrogenase GldA" evidence="4">
    <location>
        <begin position="15"/>
        <end position="191"/>
    </location>
</feature>
<dbReference type="PANTHER" id="PTHR11496:SF102">
    <property type="entry name" value="ALCOHOL DEHYDROGENASE 4"/>
    <property type="match status" value="1"/>
</dbReference>
<comment type="similarity">
    <text evidence="1">Belongs to the iron-containing alcohol dehydrogenase family.</text>
</comment>
<dbReference type="FunFam" id="3.40.50.1970:FF:000003">
    <property type="entry name" value="Alcohol dehydrogenase, iron-containing"/>
    <property type="match status" value="1"/>
</dbReference>
<dbReference type="RefSeq" id="WP_074956095.1">
    <property type="nucleotide sequence ID" value="NZ_FPBV01000027.1"/>
</dbReference>
<keyword evidence="2" id="KW-0560">Oxidoreductase</keyword>
<dbReference type="STRING" id="392015.SAMN05421543_12737"/>
<dbReference type="PANTHER" id="PTHR11496">
    <property type="entry name" value="ALCOHOL DEHYDROGENASE"/>
    <property type="match status" value="1"/>
</dbReference>
<proteinExistence type="inferred from homology"/>
<evidence type="ECO:0000259" key="4">
    <source>
        <dbReference type="Pfam" id="PF00465"/>
    </source>
</evidence>
<dbReference type="PROSITE" id="PS00913">
    <property type="entry name" value="ADH_IRON_1"/>
    <property type="match status" value="1"/>
</dbReference>
<dbReference type="Gene3D" id="1.20.1090.10">
    <property type="entry name" value="Dehydroquinate synthase-like - alpha domain"/>
    <property type="match status" value="1"/>
</dbReference>
<protein>
    <submittedName>
        <fullName evidence="6">Alcohol dehydrogenase, class IV</fullName>
    </submittedName>
</protein>
<feature type="domain" description="Fe-containing alcohol dehydrogenase-like C-terminal" evidence="5">
    <location>
        <begin position="202"/>
        <end position="375"/>
    </location>
</feature>